<protein>
    <submittedName>
        <fullName evidence="7">Nitric oxide dioxygenase</fullName>
        <ecNumber evidence="7">1.14.12.17</ecNumber>
    </submittedName>
</protein>
<dbReference type="InterPro" id="IPR009050">
    <property type="entry name" value="Globin-like_sf"/>
</dbReference>
<accession>A0A841I1B8</accession>
<keyword evidence="1 5" id="KW-0349">Heme</keyword>
<evidence type="ECO:0000256" key="1">
    <source>
        <dbReference type="ARBA" id="ARBA00022617"/>
    </source>
</evidence>
<dbReference type="GO" id="GO:0005344">
    <property type="term" value="F:oxygen carrier activity"/>
    <property type="evidence" value="ECO:0007669"/>
    <property type="project" value="UniProtKB-KW"/>
</dbReference>
<name>A0A841I1B8_9DEIO</name>
<evidence type="ECO:0000256" key="4">
    <source>
        <dbReference type="ARBA" id="ARBA00023004"/>
    </source>
</evidence>
<keyword evidence="8" id="KW-1185">Reference proteome</keyword>
<dbReference type="EC" id="1.14.12.17" evidence="7"/>
<evidence type="ECO:0000259" key="6">
    <source>
        <dbReference type="PROSITE" id="PS01033"/>
    </source>
</evidence>
<dbReference type="PANTHER" id="PTHR43396">
    <property type="entry name" value="FLAVOHEMOPROTEIN"/>
    <property type="match status" value="1"/>
</dbReference>
<organism evidence="7 8">
    <name type="scientific">Deinobacterium chartae</name>
    <dbReference type="NCBI Taxonomy" id="521158"/>
    <lineage>
        <taxon>Bacteria</taxon>
        <taxon>Thermotogati</taxon>
        <taxon>Deinococcota</taxon>
        <taxon>Deinococci</taxon>
        <taxon>Deinococcales</taxon>
        <taxon>Deinococcaceae</taxon>
        <taxon>Deinobacterium</taxon>
    </lineage>
</organism>
<dbReference type="RefSeq" id="WP_183986163.1">
    <property type="nucleotide sequence ID" value="NZ_JACHHG010000005.1"/>
</dbReference>
<dbReference type="GO" id="GO:0020037">
    <property type="term" value="F:heme binding"/>
    <property type="evidence" value="ECO:0007669"/>
    <property type="project" value="InterPro"/>
</dbReference>
<dbReference type="GO" id="GO:0046210">
    <property type="term" value="P:nitric oxide catabolic process"/>
    <property type="evidence" value="ECO:0007669"/>
    <property type="project" value="TreeGrafter"/>
</dbReference>
<gene>
    <name evidence="7" type="ORF">HNR42_001503</name>
</gene>
<reference evidence="7 8" key="1">
    <citation type="submission" date="2020-08" db="EMBL/GenBank/DDBJ databases">
        <title>Genomic Encyclopedia of Type Strains, Phase IV (KMG-IV): sequencing the most valuable type-strain genomes for metagenomic binning, comparative biology and taxonomic classification.</title>
        <authorList>
            <person name="Goeker M."/>
        </authorList>
    </citation>
    <scope>NUCLEOTIDE SEQUENCE [LARGE SCALE GENOMIC DNA]</scope>
    <source>
        <strain evidence="7 8">DSM 21458</strain>
    </source>
</reference>
<sequence>MSDPLAPPLPAQQAALIRHSLSRALQRRRLLGQRFYRQLFDRHPELRTLFSDDLAAQERKLEETLDVFAGDLSRWEALRPAMRRLGGRHVGYGVRPEHYTQVGEALLGALAEVLEESFTPEVRAAWERVYGLLTQEMLRGAAPDPGEA</sequence>
<evidence type="ECO:0000256" key="5">
    <source>
        <dbReference type="RuleBase" id="RU000356"/>
    </source>
</evidence>
<dbReference type="PANTHER" id="PTHR43396:SF3">
    <property type="entry name" value="FLAVOHEMOPROTEIN"/>
    <property type="match status" value="1"/>
</dbReference>
<evidence type="ECO:0000256" key="2">
    <source>
        <dbReference type="ARBA" id="ARBA00022621"/>
    </source>
</evidence>
<dbReference type="AlphaFoldDB" id="A0A841I1B8"/>
<feature type="domain" description="Globin" evidence="6">
    <location>
        <begin position="8"/>
        <end position="142"/>
    </location>
</feature>
<comment type="similarity">
    <text evidence="5">Belongs to the globin family.</text>
</comment>
<keyword evidence="2 5" id="KW-0561">Oxygen transport</keyword>
<dbReference type="GO" id="GO:0046872">
    <property type="term" value="F:metal ion binding"/>
    <property type="evidence" value="ECO:0007669"/>
    <property type="project" value="UniProtKB-KW"/>
</dbReference>
<keyword evidence="7" id="KW-0223">Dioxygenase</keyword>
<evidence type="ECO:0000313" key="8">
    <source>
        <dbReference type="Proteomes" id="UP000569951"/>
    </source>
</evidence>
<keyword evidence="5" id="KW-0813">Transport</keyword>
<comment type="caution">
    <text evidence="7">The sequence shown here is derived from an EMBL/GenBank/DDBJ whole genome shotgun (WGS) entry which is preliminary data.</text>
</comment>
<dbReference type="GO" id="GO:0071949">
    <property type="term" value="F:FAD binding"/>
    <property type="evidence" value="ECO:0007669"/>
    <property type="project" value="TreeGrafter"/>
</dbReference>
<keyword evidence="7" id="KW-0560">Oxidoreductase</keyword>
<proteinExistence type="inferred from homology"/>
<dbReference type="InterPro" id="IPR000971">
    <property type="entry name" value="Globin"/>
</dbReference>
<dbReference type="Proteomes" id="UP000569951">
    <property type="component" value="Unassembled WGS sequence"/>
</dbReference>
<dbReference type="InterPro" id="IPR012292">
    <property type="entry name" value="Globin/Proto"/>
</dbReference>
<dbReference type="GO" id="GO:0071500">
    <property type="term" value="P:cellular response to nitrosative stress"/>
    <property type="evidence" value="ECO:0007669"/>
    <property type="project" value="TreeGrafter"/>
</dbReference>
<dbReference type="GO" id="GO:0019825">
    <property type="term" value="F:oxygen binding"/>
    <property type="evidence" value="ECO:0007669"/>
    <property type="project" value="InterPro"/>
</dbReference>
<keyword evidence="3" id="KW-0479">Metal-binding</keyword>
<dbReference type="EMBL" id="JACHHG010000005">
    <property type="protein sequence ID" value="MBB6098078.1"/>
    <property type="molecule type" value="Genomic_DNA"/>
</dbReference>
<evidence type="ECO:0000256" key="3">
    <source>
        <dbReference type="ARBA" id="ARBA00022723"/>
    </source>
</evidence>
<keyword evidence="4" id="KW-0408">Iron</keyword>
<evidence type="ECO:0000313" key="7">
    <source>
        <dbReference type="EMBL" id="MBB6098078.1"/>
    </source>
</evidence>
<dbReference type="GO" id="GO:0008941">
    <property type="term" value="F:nitric oxide dioxygenase NAD(P)H activity"/>
    <property type="evidence" value="ECO:0007669"/>
    <property type="project" value="UniProtKB-EC"/>
</dbReference>
<dbReference type="SUPFAM" id="SSF46458">
    <property type="entry name" value="Globin-like"/>
    <property type="match status" value="1"/>
</dbReference>
<dbReference type="Gene3D" id="1.10.490.10">
    <property type="entry name" value="Globins"/>
    <property type="match status" value="1"/>
</dbReference>
<dbReference type="Pfam" id="PF00042">
    <property type="entry name" value="Globin"/>
    <property type="match status" value="1"/>
</dbReference>
<dbReference type="PROSITE" id="PS01033">
    <property type="entry name" value="GLOBIN"/>
    <property type="match status" value="1"/>
</dbReference>